<gene>
    <name evidence="1" type="ORF">ANI02nite_19570</name>
</gene>
<evidence type="ECO:0000313" key="2">
    <source>
        <dbReference type="Proteomes" id="UP000321635"/>
    </source>
</evidence>
<sequence>MENLAVKAQNQLAFLIGWGRRESCVSFTGRFAGMIPIKGGACGVAMPILRRASCQSDARMIIRVI</sequence>
<organism evidence="1 2">
    <name type="scientific">Acetobacter nitrogenifigens DSM 23921 = NBRC 105050</name>
    <dbReference type="NCBI Taxonomy" id="1120919"/>
    <lineage>
        <taxon>Bacteria</taxon>
        <taxon>Pseudomonadati</taxon>
        <taxon>Pseudomonadota</taxon>
        <taxon>Alphaproteobacteria</taxon>
        <taxon>Acetobacterales</taxon>
        <taxon>Acetobacteraceae</taxon>
        <taxon>Acetobacter</taxon>
    </lineage>
</organism>
<reference evidence="1 2" key="1">
    <citation type="submission" date="2019-07" db="EMBL/GenBank/DDBJ databases">
        <title>Whole genome shotgun sequence of Acetobacter nitrogenifigens NBRC 105050.</title>
        <authorList>
            <person name="Hosoyama A."/>
            <person name="Uohara A."/>
            <person name="Ohji S."/>
            <person name="Ichikawa N."/>
        </authorList>
    </citation>
    <scope>NUCLEOTIDE SEQUENCE [LARGE SCALE GENOMIC DNA]</scope>
    <source>
        <strain evidence="1 2">NBRC 105050</strain>
    </source>
</reference>
<evidence type="ECO:0000313" key="1">
    <source>
        <dbReference type="EMBL" id="GEN60073.1"/>
    </source>
</evidence>
<accession>A0A511XAT3</accession>
<name>A0A511XAT3_9PROT</name>
<comment type="caution">
    <text evidence="1">The sequence shown here is derived from an EMBL/GenBank/DDBJ whole genome shotgun (WGS) entry which is preliminary data.</text>
</comment>
<dbReference type="EMBL" id="BJYF01000010">
    <property type="protein sequence ID" value="GEN60073.1"/>
    <property type="molecule type" value="Genomic_DNA"/>
</dbReference>
<proteinExistence type="predicted"/>
<keyword evidence="2" id="KW-1185">Reference proteome</keyword>
<dbReference type="AlphaFoldDB" id="A0A511XAT3"/>
<protein>
    <submittedName>
        <fullName evidence="1">Uncharacterized protein</fullName>
    </submittedName>
</protein>
<dbReference type="Proteomes" id="UP000321635">
    <property type="component" value="Unassembled WGS sequence"/>
</dbReference>